<protein>
    <submittedName>
        <fullName evidence="1">Uncharacterized protein</fullName>
    </submittedName>
</protein>
<gene>
    <name evidence="1" type="ORF">DSO57_1007472</name>
</gene>
<evidence type="ECO:0000313" key="2">
    <source>
        <dbReference type="Proteomes" id="UP001165960"/>
    </source>
</evidence>
<sequence>MSSESSYSKAYSDVRQFSTLPLKEYNLKFCSLQSRLQDSDAEACIHYKLPDKLDSLIKEVIKWNWKYIFTKYSYTSKLSPNAKTFSSKTTTLPAPPPGTEPRPGGGFCLTSEEILRRRTNNLCSYCGSKDHLLALCPLFKQSSPVTSSTSLNSLISKDSSISLTVLVTVHGPLAQDQGFGLA</sequence>
<proteinExistence type="predicted"/>
<name>A0ACC2SWD0_9FUNG</name>
<accession>A0ACC2SWD0</accession>
<organism evidence="1 2">
    <name type="scientific">Entomophthora muscae</name>
    <dbReference type="NCBI Taxonomy" id="34485"/>
    <lineage>
        <taxon>Eukaryota</taxon>
        <taxon>Fungi</taxon>
        <taxon>Fungi incertae sedis</taxon>
        <taxon>Zoopagomycota</taxon>
        <taxon>Entomophthoromycotina</taxon>
        <taxon>Entomophthoromycetes</taxon>
        <taxon>Entomophthorales</taxon>
        <taxon>Entomophthoraceae</taxon>
        <taxon>Entomophthora</taxon>
    </lineage>
</organism>
<dbReference type="EMBL" id="QTSX02004282">
    <property type="protein sequence ID" value="KAJ9066667.1"/>
    <property type="molecule type" value="Genomic_DNA"/>
</dbReference>
<keyword evidence="2" id="KW-1185">Reference proteome</keyword>
<comment type="caution">
    <text evidence="1">The sequence shown here is derived from an EMBL/GenBank/DDBJ whole genome shotgun (WGS) entry which is preliminary data.</text>
</comment>
<evidence type="ECO:0000313" key="1">
    <source>
        <dbReference type="EMBL" id="KAJ9066667.1"/>
    </source>
</evidence>
<dbReference type="Proteomes" id="UP001165960">
    <property type="component" value="Unassembled WGS sequence"/>
</dbReference>
<reference evidence="1" key="1">
    <citation type="submission" date="2022-04" db="EMBL/GenBank/DDBJ databases">
        <title>Genome of the entomopathogenic fungus Entomophthora muscae.</title>
        <authorList>
            <person name="Elya C."/>
            <person name="Lovett B.R."/>
            <person name="Lee E."/>
            <person name="Macias A.M."/>
            <person name="Hajek A.E."/>
            <person name="De Bivort B.L."/>
            <person name="Kasson M.T."/>
            <person name="De Fine Licht H.H."/>
            <person name="Stajich J.E."/>
        </authorList>
    </citation>
    <scope>NUCLEOTIDE SEQUENCE</scope>
    <source>
        <strain evidence="1">Berkeley</strain>
    </source>
</reference>